<dbReference type="WBParaSite" id="HCON_00116840-00001">
    <property type="protein sequence ID" value="HCON_00116840-00001"/>
    <property type="gene ID" value="HCON_00116840"/>
</dbReference>
<feature type="transmembrane region" description="Helical" evidence="1">
    <location>
        <begin position="12"/>
        <end position="32"/>
    </location>
</feature>
<dbReference type="AlphaFoldDB" id="A0A6F7PVS8"/>
<name>A0A6F7PVS8_HAECO</name>
<organism evidence="2 3">
    <name type="scientific">Haemonchus contortus</name>
    <name type="common">Barber pole worm</name>
    <dbReference type="NCBI Taxonomy" id="6289"/>
    <lineage>
        <taxon>Eukaryota</taxon>
        <taxon>Metazoa</taxon>
        <taxon>Ecdysozoa</taxon>
        <taxon>Nematoda</taxon>
        <taxon>Chromadorea</taxon>
        <taxon>Rhabditida</taxon>
        <taxon>Rhabditina</taxon>
        <taxon>Rhabditomorpha</taxon>
        <taxon>Strongyloidea</taxon>
        <taxon>Trichostrongylidae</taxon>
        <taxon>Haemonchus</taxon>
    </lineage>
</organism>
<evidence type="ECO:0000313" key="2">
    <source>
        <dbReference type="Proteomes" id="UP000025227"/>
    </source>
</evidence>
<dbReference type="Proteomes" id="UP000025227">
    <property type="component" value="Unplaced"/>
</dbReference>
<evidence type="ECO:0000256" key="1">
    <source>
        <dbReference type="SAM" id="Phobius"/>
    </source>
</evidence>
<keyword evidence="1" id="KW-1133">Transmembrane helix</keyword>
<dbReference type="OrthoDB" id="5873397at2759"/>
<dbReference type="WBParaSite" id="HCON_00116840-00003">
    <property type="protein sequence ID" value="HCON_00116840-00003"/>
    <property type="gene ID" value="HCON_00116840"/>
</dbReference>
<evidence type="ECO:0000313" key="3">
    <source>
        <dbReference type="WBParaSite" id="HCON_00116840-00001"/>
    </source>
</evidence>
<keyword evidence="2" id="KW-1185">Reference proteome</keyword>
<protein>
    <submittedName>
        <fullName evidence="3 4">Sialyltransferase-like protein 1</fullName>
    </submittedName>
</protein>
<keyword evidence="1" id="KW-0472">Membrane</keyword>
<dbReference type="InterPro" id="IPR029063">
    <property type="entry name" value="SAM-dependent_MTases_sf"/>
</dbReference>
<sequence>MTIRLKRPRVYYAFILLVISTSLFIYFVNNLLHIEEPETILSDKDFLNLVISKYGQERILAEQCVDGSCFVVKDVLYRGLLFLPLERVLIDKETKQVKASAMLRLPSTRVRSKTDTKRWPLNRSQFAKNTLEYAIVEAALLSRALSLLTSTPADVLIIGIGSATIANFIQYHYHQSNITILEEREVMAHFLIDWFQIILGPRLGIIVPNKQEQLGTIMENQDSKYHVVFYNMCPQSIANGSCPDERTLSEHIIRTMVKRVGDQGVLIVSMITADVDTIFYMMQKHRFEQYFNECILIKPAKAYNQVLSCTQNHHDFNLEKQIESFMHSQWRKNDFL</sequence>
<accession>A0A6F7PVS8</accession>
<dbReference type="Gene3D" id="3.40.50.150">
    <property type="entry name" value="Vaccinia Virus protein VP39"/>
    <property type="match status" value="1"/>
</dbReference>
<proteinExistence type="predicted"/>
<reference evidence="3 4" key="1">
    <citation type="submission" date="2020-12" db="UniProtKB">
        <authorList>
            <consortium name="WormBaseParasite"/>
        </authorList>
    </citation>
    <scope>IDENTIFICATION</scope>
    <source>
        <strain evidence="3 4">MHco3</strain>
    </source>
</reference>
<evidence type="ECO:0000313" key="4">
    <source>
        <dbReference type="WBParaSite" id="HCON_00116840-00003"/>
    </source>
</evidence>
<keyword evidence="1" id="KW-0812">Transmembrane</keyword>
<dbReference type="SUPFAM" id="SSF53335">
    <property type="entry name" value="S-adenosyl-L-methionine-dependent methyltransferases"/>
    <property type="match status" value="1"/>
</dbReference>